<gene>
    <name evidence="2" type="ORF">AAL_00933</name>
</gene>
<evidence type="ECO:0000256" key="1">
    <source>
        <dbReference type="SAM" id="MobiDB-lite"/>
    </source>
</evidence>
<dbReference type="EMBL" id="AZGY01000001">
    <property type="protein sequence ID" value="OAA33468.1"/>
    <property type="molecule type" value="Genomic_DNA"/>
</dbReference>
<feature type="compositionally biased region" description="Polar residues" evidence="1">
    <location>
        <begin position="19"/>
        <end position="46"/>
    </location>
</feature>
<evidence type="ECO:0000313" key="3">
    <source>
        <dbReference type="Proteomes" id="UP000078544"/>
    </source>
</evidence>
<dbReference type="STRING" id="1081109.A0A166VB36"/>
<comment type="caution">
    <text evidence="2">The sequence shown here is derived from an EMBL/GenBank/DDBJ whole genome shotgun (WGS) entry which is preliminary data.</text>
</comment>
<sequence length="273" mass="30192">MSPPPSTPTPRRFLLPKRWSSQTPAPPASQFQSTPRFGSSSVSRPQTHVEDVEEDVSDLTVSPQTSPYESEAKRRKLSFSSGPEDDEAHEGDRVQQAHIGAAADNLSDVMSSLPATPYESEAARMNLSYSSDEARDEDKPQPVFQSAPRFKAPIEETGSDFPLPLVFSPHHARQKYLPDGMAALLQSWLSEVKSLERQDPMRIEVQQITRGEGMYLARAASNEHYLLAGEGKLTGLQGRADITNGSEVLCEEPWWQVQLAGVAWTVVCNWSVL</sequence>
<name>A0A166VB36_9HYPO</name>
<feature type="compositionally biased region" description="Polar residues" evidence="1">
    <location>
        <begin position="59"/>
        <end position="68"/>
    </location>
</feature>
<keyword evidence="3" id="KW-1185">Reference proteome</keyword>
<reference evidence="2 3" key="1">
    <citation type="journal article" date="2016" name="Genome Biol. Evol.">
        <title>Divergent and convergent evolution of fungal pathogenicity.</title>
        <authorList>
            <person name="Shang Y."/>
            <person name="Xiao G."/>
            <person name="Zheng P."/>
            <person name="Cen K."/>
            <person name="Zhan S."/>
            <person name="Wang C."/>
        </authorList>
    </citation>
    <scope>NUCLEOTIDE SEQUENCE [LARGE SCALE GENOMIC DNA]</scope>
    <source>
        <strain evidence="2 3">RCEF 2490</strain>
    </source>
</reference>
<feature type="region of interest" description="Disordered" evidence="1">
    <location>
        <begin position="1"/>
        <end position="95"/>
    </location>
</feature>
<organism evidence="2 3">
    <name type="scientific">Moelleriella libera RCEF 2490</name>
    <dbReference type="NCBI Taxonomy" id="1081109"/>
    <lineage>
        <taxon>Eukaryota</taxon>
        <taxon>Fungi</taxon>
        <taxon>Dikarya</taxon>
        <taxon>Ascomycota</taxon>
        <taxon>Pezizomycotina</taxon>
        <taxon>Sordariomycetes</taxon>
        <taxon>Hypocreomycetidae</taxon>
        <taxon>Hypocreales</taxon>
        <taxon>Clavicipitaceae</taxon>
        <taxon>Moelleriella</taxon>
    </lineage>
</organism>
<evidence type="ECO:0000313" key="2">
    <source>
        <dbReference type="EMBL" id="OAA33468.1"/>
    </source>
</evidence>
<protein>
    <submittedName>
        <fullName evidence="2">Uncharacterized protein</fullName>
    </submittedName>
</protein>
<accession>A0A166VB36</accession>
<proteinExistence type="predicted"/>
<dbReference type="Proteomes" id="UP000078544">
    <property type="component" value="Unassembled WGS sequence"/>
</dbReference>
<dbReference type="OrthoDB" id="5389296at2759"/>
<dbReference type="AlphaFoldDB" id="A0A166VB36"/>